<dbReference type="CDD" id="cd16393">
    <property type="entry name" value="SPO0J_N"/>
    <property type="match status" value="1"/>
</dbReference>
<protein>
    <submittedName>
        <fullName evidence="4">ParB family chromosome partitioning protein</fullName>
    </submittedName>
</protein>
<organism evidence="4 5">
    <name type="scientific">Deinococcus budaensis</name>
    <dbReference type="NCBI Taxonomy" id="1665626"/>
    <lineage>
        <taxon>Bacteria</taxon>
        <taxon>Thermotogati</taxon>
        <taxon>Deinococcota</taxon>
        <taxon>Deinococci</taxon>
        <taxon>Deinococcales</taxon>
        <taxon>Deinococcaceae</taxon>
        <taxon>Deinococcus</taxon>
    </lineage>
</organism>
<dbReference type="GO" id="GO:0003677">
    <property type="term" value="F:DNA binding"/>
    <property type="evidence" value="ECO:0007669"/>
    <property type="project" value="UniProtKB-KW"/>
</dbReference>
<evidence type="ECO:0000256" key="2">
    <source>
        <dbReference type="ARBA" id="ARBA00023125"/>
    </source>
</evidence>
<dbReference type="Proteomes" id="UP000525389">
    <property type="component" value="Unassembled WGS sequence"/>
</dbReference>
<evidence type="ECO:0000313" key="5">
    <source>
        <dbReference type="Proteomes" id="UP000525389"/>
    </source>
</evidence>
<comment type="similarity">
    <text evidence="1">Belongs to the ParB family.</text>
</comment>
<proteinExistence type="inferred from homology"/>
<accession>A0A7W8GHS9</accession>
<reference evidence="4 5" key="1">
    <citation type="submission" date="2020-08" db="EMBL/GenBank/DDBJ databases">
        <title>Genomic Encyclopedia of Type Strains, Phase IV (KMG-IV): sequencing the most valuable type-strain genomes for metagenomic binning, comparative biology and taxonomic classification.</title>
        <authorList>
            <person name="Goeker M."/>
        </authorList>
    </citation>
    <scope>NUCLEOTIDE SEQUENCE [LARGE SCALE GENOMIC DNA]</scope>
    <source>
        <strain evidence="4 5">DSM 101791</strain>
    </source>
</reference>
<dbReference type="InterPro" id="IPR003115">
    <property type="entry name" value="ParB_N"/>
</dbReference>
<evidence type="ECO:0000313" key="4">
    <source>
        <dbReference type="EMBL" id="MBB5235886.1"/>
    </source>
</evidence>
<dbReference type="InterPro" id="IPR004437">
    <property type="entry name" value="ParB/RepB/Spo0J"/>
</dbReference>
<dbReference type="Gene3D" id="3.90.1530.30">
    <property type="match status" value="1"/>
</dbReference>
<evidence type="ECO:0000256" key="1">
    <source>
        <dbReference type="ARBA" id="ARBA00006295"/>
    </source>
</evidence>
<dbReference type="Gene3D" id="1.10.10.2830">
    <property type="match status" value="1"/>
</dbReference>
<keyword evidence="5" id="KW-1185">Reference proteome</keyword>
<dbReference type="InterPro" id="IPR036086">
    <property type="entry name" value="ParB/Sulfiredoxin_sf"/>
</dbReference>
<name>A0A7W8GHS9_9DEIO</name>
<dbReference type="AlphaFoldDB" id="A0A7W8GHS9"/>
<feature type="domain" description="ParB-like N-terminal" evidence="3">
    <location>
        <begin position="31"/>
        <end position="120"/>
    </location>
</feature>
<dbReference type="SMART" id="SM00470">
    <property type="entry name" value="ParB"/>
    <property type="match status" value="1"/>
</dbReference>
<dbReference type="GO" id="GO:0007059">
    <property type="term" value="P:chromosome segregation"/>
    <property type="evidence" value="ECO:0007669"/>
    <property type="project" value="TreeGrafter"/>
</dbReference>
<gene>
    <name evidence="4" type="ORF">HNQ09_003350</name>
</gene>
<dbReference type="RefSeq" id="WP_184031493.1">
    <property type="nucleotide sequence ID" value="NZ_JACHFN010000017.1"/>
</dbReference>
<comment type="caution">
    <text evidence="4">The sequence shown here is derived from an EMBL/GenBank/DDBJ whole genome shotgun (WGS) entry which is preliminary data.</text>
</comment>
<keyword evidence="2" id="KW-0238">DNA-binding</keyword>
<dbReference type="PANTHER" id="PTHR33375">
    <property type="entry name" value="CHROMOSOME-PARTITIONING PROTEIN PARB-RELATED"/>
    <property type="match status" value="1"/>
</dbReference>
<evidence type="ECO:0000259" key="3">
    <source>
        <dbReference type="SMART" id="SM00470"/>
    </source>
</evidence>
<dbReference type="GO" id="GO:0005694">
    <property type="term" value="C:chromosome"/>
    <property type="evidence" value="ECO:0007669"/>
    <property type="project" value="TreeGrafter"/>
</dbReference>
<dbReference type="InterPro" id="IPR050336">
    <property type="entry name" value="Chromosome_partition/occlusion"/>
</dbReference>
<sequence>MPKRSADARRGALGALVANLTPVANPGETFQEVPLDQLRPSPLQARRSFDPAALQDLAASLRAQGVLQPLLVRPLAQGYEIVAGERRWRAAQLAGLSSVPVVARDLSDEEAHDAGAIENLQREDLNVIDEVDLVVGLVARTLGLTPGEVPARLHAVVNRPQEDPAAREQLEELFARLGRGTWTSFVKNKLRVLRWPQPVLQAMRERGLGYSVAGVVAAAPAEHQGALLHLALSGASKAELRERLLSFRKDKPLDPTANVVRALQNKRRLAALSEQERRRVDRLVRELERLLGEGATPGSGRARGARD</sequence>
<dbReference type="SUPFAM" id="SSF109709">
    <property type="entry name" value="KorB DNA-binding domain-like"/>
    <property type="match status" value="1"/>
</dbReference>
<dbReference type="PANTHER" id="PTHR33375:SF7">
    <property type="entry name" value="CHROMOSOME 2-PARTITIONING PROTEIN PARB-RELATED"/>
    <property type="match status" value="1"/>
</dbReference>
<dbReference type="SUPFAM" id="SSF110849">
    <property type="entry name" value="ParB/Sulfiredoxin"/>
    <property type="match status" value="1"/>
</dbReference>
<dbReference type="Pfam" id="PF02195">
    <property type="entry name" value="ParB_N"/>
    <property type="match status" value="1"/>
</dbReference>
<dbReference type="FunFam" id="3.90.1530.30:FF:000001">
    <property type="entry name" value="Chromosome partitioning protein ParB"/>
    <property type="match status" value="1"/>
</dbReference>
<dbReference type="EMBL" id="JACHFN010000017">
    <property type="protein sequence ID" value="MBB5235886.1"/>
    <property type="molecule type" value="Genomic_DNA"/>
</dbReference>
<dbReference type="NCBIfam" id="TIGR00180">
    <property type="entry name" value="parB_part"/>
    <property type="match status" value="1"/>
</dbReference>